<dbReference type="InterPro" id="IPR013815">
    <property type="entry name" value="ATP_grasp_subdomain_1"/>
</dbReference>
<evidence type="ECO:0000313" key="3">
    <source>
        <dbReference type="EMBL" id="AYN68450.1"/>
    </source>
</evidence>
<dbReference type="Gene3D" id="3.40.50.20">
    <property type="match status" value="1"/>
</dbReference>
<dbReference type="InterPro" id="IPR048764">
    <property type="entry name" value="PylC_N"/>
</dbReference>
<reference evidence="3 4" key="1">
    <citation type="submission" date="2018-08" db="EMBL/GenBank/DDBJ databases">
        <title>The reduced genetic potential of extracellular carbohydrate catabolism in Euzebyella marina RN62, a Flavobacteriia bacterium isolated from the hadal water.</title>
        <authorList>
            <person name="Xue C."/>
        </authorList>
    </citation>
    <scope>NUCLEOTIDE SEQUENCE [LARGE SCALE GENOMIC DNA]</scope>
    <source>
        <strain evidence="3 4">RN62</strain>
    </source>
</reference>
<dbReference type="AlphaFoldDB" id="A0A3G2L870"/>
<dbReference type="Pfam" id="PF21360">
    <property type="entry name" value="PylC-like_N"/>
    <property type="match status" value="1"/>
</dbReference>
<keyword evidence="4" id="KW-1185">Reference proteome</keyword>
<keyword evidence="1" id="KW-0547">Nucleotide-binding</keyword>
<dbReference type="InterPro" id="IPR011761">
    <property type="entry name" value="ATP-grasp"/>
</dbReference>
<dbReference type="RefSeq" id="WP_121849463.1">
    <property type="nucleotide sequence ID" value="NZ_CP032050.1"/>
</dbReference>
<evidence type="ECO:0000256" key="1">
    <source>
        <dbReference type="PROSITE-ProRule" id="PRU00409"/>
    </source>
</evidence>
<dbReference type="PROSITE" id="PS50975">
    <property type="entry name" value="ATP_GRASP"/>
    <property type="match status" value="1"/>
</dbReference>
<dbReference type="GO" id="GO:0005524">
    <property type="term" value="F:ATP binding"/>
    <property type="evidence" value="ECO:0007669"/>
    <property type="project" value="UniProtKB-UniRule"/>
</dbReference>
<dbReference type="Proteomes" id="UP000276309">
    <property type="component" value="Chromosome"/>
</dbReference>
<dbReference type="EMBL" id="CP032050">
    <property type="protein sequence ID" value="AYN68450.1"/>
    <property type="molecule type" value="Genomic_DNA"/>
</dbReference>
<evidence type="ECO:0000259" key="2">
    <source>
        <dbReference type="PROSITE" id="PS50975"/>
    </source>
</evidence>
<accession>A0A3G2L870</accession>
<sequence>MNILISSAGRRVSLVRAFQKELKKLYPNGKVYASDANPILSGACQIADGYFEVPYLTNDDYFDVLIKECKERDIQLIIPTIDTELLPLAQHRKKLEANGIVPLVASEDFVAKCRDKRQIHKFFESYGVGIAKEYDKSNFELPIFIKPIDGSRSVDTYLIQDRSELTDYHLENPKLMFLEYLDHDTYDEFTCDMYYSKDHKLKCIVPRKRIEVRDGEVYKALAVFNELVPYLKDKLSTVEGAVGCLTAQFFLNSDNNDIRAIEINPRFGGGFPLSYLAGANYPKWIIEEYGKNKEIPDSFECWEKDLLMIRYDDEILVHGYKD</sequence>
<dbReference type="Gene3D" id="3.30.470.20">
    <property type="entry name" value="ATP-grasp fold, B domain"/>
    <property type="match status" value="1"/>
</dbReference>
<dbReference type="Gene3D" id="3.30.1490.20">
    <property type="entry name" value="ATP-grasp fold, A domain"/>
    <property type="match status" value="1"/>
</dbReference>
<name>A0A3G2L870_9FLAO</name>
<dbReference type="SUPFAM" id="SSF56059">
    <property type="entry name" value="Glutathione synthetase ATP-binding domain-like"/>
    <property type="match status" value="1"/>
</dbReference>
<protein>
    <submittedName>
        <fullName evidence="3">Carbamoyl phosphate synthase large subunit</fullName>
    </submittedName>
</protein>
<dbReference type="GO" id="GO:0046872">
    <property type="term" value="F:metal ion binding"/>
    <property type="evidence" value="ECO:0007669"/>
    <property type="project" value="InterPro"/>
</dbReference>
<proteinExistence type="predicted"/>
<dbReference type="KEGG" id="emar:D1013_14195"/>
<evidence type="ECO:0000313" key="4">
    <source>
        <dbReference type="Proteomes" id="UP000276309"/>
    </source>
</evidence>
<dbReference type="Pfam" id="PF15632">
    <property type="entry name" value="ATPgrasp_Ter"/>
    <property type="match status" value="1"/>
</dbReference>
<keyword evidence="1" id="KW-0067">ATP-binding</keyword>
<feature type="domain" description="ATP-grasp" evidence="2">
    <location>
        <begin position="107"/>
        <end position="290"/>
    </location>
</feature>
<dbReference type="OrthoDB" id="9803907at2"/>
<gene>
    <name evidence="3" type="ORF">D1013_14195</name>
</gene>
<organism evidence="3 4">
    <name type="scientific">Euzebyella marina</name>
    <dbReference type="NCBI Taxonomy" id="1761453"/>
    <lineage>
        <taxon>Bacteria</taxon>
        <taxon>Pseudomonadati</taxon>
        <taxon>Bacteroidota</taxon>
        <taxon>Flavobacteriia</taxon>
        <taxon>Flavobacteriales</taxon>
        <taxon>Flavobacteriaceae</taxon>
        <taxon>Euzebyella</taxon>
    </lineage>
</organism>